<feature type="region of interest" description="Disordered" evidence="1">
    <location>
        <begin position="1"/>
        <end position="45"/>
    </location>
</feature>
<keyword evidence="2" id="KW-1185">Reference proteome</keyword>
<organism evidence="2 3">
    <name type="scientific">Panagrellus redivivus</name>
    <name type="common">Microworm</name>
    <dbReference type="NCBI Taxonomy" id="6233"/>
    <lineage>
        <taxon>Eukaryota</taxon>
        <taxon>Metazoa</taxon>
        <taxon>Ecdysozoa</taxon>
        <taxon>Nematoda</taxon>
        <taxon>Chromadorea</taxon>
        <taxon>Rhabditida</taxon>
        <taxon>Tylenchina</taxon>
        <taxon>Panagrolaimomorpha</taxon>
        <taxon>Panagrolaimoidea</taxon>
        <taxon>Panagrolaimidae</taxon>
        <taxon>Panagrellus</taxon>
    </lineage>
</organism>
<feature type="compositionally biased region" description="Polar residues" evidence="1">
    <location>
        <begin position="514"/>
        <end position="525"/>
    </location>
</feature>
<dbReference type="Proteomes" id="UP000492821">
    <property type="component" value="Unassembled WGS sequence"/>
</dbReference>
<dbReference type="PANTHER" id="PTHR12349:SF4">
    <property type="entry name" value="ANKYRIN REPEAT AND LEM DOMAIN-CONTAINING PROTEIN 2"/>
    <property type="match status" value="1"/>
</dbReference>
<dbReference type="PANTHER" id="PTHR12349">
    <property type="entry name" value="ANKYRIN REPEAT AND LEM DOMAIN-CONTAINING PROTEIN 2"/>
    <property type="match status" value="1"/>
</dbReference>
<proteinExistence type="predicted"/>
<dbReference type="AlphaFoldDB" id="A0A7E4V395"/>
<feature type="compositionally biased region" description="Basic and acidic residues" evidence="1">
    <location>
        <begin position="9"/>
        <end position="21"/>
    </location>
</feature>
<reference evidence="2" key="1">
    <citation type="journal article" date="2013" name="Genetics">
        <title>The draft genome and transcriptome of Panagrellus redivivus are shaped by the harsh demands of a free-living lifestyle.</title>
        <authorList>
            <person name="Srinivasan J."/>
            <person name="Dillman A.R."/>
            <person name="Macchietto M.G."/>
            <person name="Heikkinen L."/>
            <person name="Lakso M."/>
            <person name="Fracchia K.M."/>
            <person name="Antoshechkin I."/>
            <person name="Mortazavi A."/>
            <person name="Wong G."/>
            <person name="Sternberg P.W."/>
        </authorList>
    </citation>
    <scope>NUCLEOTIDE SEQUENCE [LARGE SCALE GENOMIC DNA]</scope>
    <source>
        <strain evidence="2">MT8872</strain>
    </source>
</reference>
<accession>A0A7E4V395</accession>
<reference evidence="3" key="2">
    <citation type="submission" date="2020-10" db="UniProtKB">
        <authorList>
            <consortium name="WormBaseParasite"/>
        </authorList>
    </citation>
    <scope>IDENTIFICATION</scope>
</reference>
<dbReference type="WBParaSite" id="Pan_g16016.t1">
    <property type="protein sequence ID" value="Pan_g16016.t1"/>
    <property type="gene ID" value="Pan_g16016"/>
</dbReference>
<feature type="region of interest" description="Disordered" evidence="1">
    <location>
        <begin position="506"/>
        <end position="525"/>
    </location>
</feature>
<evidence type="ECO:0000313" key="3">
    <source>
        <dbReference type="WBParaSite" id="Pan_g16016.t1"/>
    </source>
</evidence>
<evidence type="ECO:0000313" key="2">
    <source>
        <dbReference type="Proteomes" id="UP000492821"/>
    </source>
</evidence>
<sequence length="525" mass="58576">MSASTSDASPEKAETGAEKSVDPPNAVNGSPPRDKASTPPLLKTPTANRIIGISYRNSPDIHFSPNIAEATRLIRNNKSEKDARFKMFETEEDGKQYYAANPVVAPTEAAADGYRSPHKTPKPAERTLFYKGITNGVKNPLVNLELVDMMDQNPACFIEFSIDVPTIIYAGMRFNAMHVCAKDGNIVIAREIMRRVQDPVYLATAYGTDKNIADTSRHLVDQFLNTPDKIQKHPPAIIAARHGHYEVAAFLTSFIQCDIDFNNIDNIKNPADLLALCCSKLSREDKRLRHRIYDTLRHPMNVYCITVYAEHDDLSMPFIAITTRFPRTKISSDDKMTLFQVNYCGTWGVPDVEGTIRISDRAAPFHPKVSSHPSVDVESYRVVTMMGPYSNRREACIAYRKIHCYTQSREGKEFRRDPFSMTEFLKRAVEKEAELDGVAVFDPDSSGIDSPSTAKDARKLDIGVEALVNSVSNLKTDDVDDGYAVDHEPWTKQSEIEFTENVSTDQFLTAPGTPDSNGSFHSSFG</sequence>
<name>A0A7E4V395_PANRE</name>
<protein>
    <submittedName>
        <fullName evidence="3">Ankyrin repeat protein</fullName>
    </submittedName>
</protein>
<evidence type="ECO:0000256" key="1">
    <source>
        <dbReference type="SAM" id="MobiDB-lite"/>
    </source>
</evidence>